<dbReference type="Pfam" id="PF01575">
    <property type="entry name" value="MaoC_dehydratas"/>
    <property type="match status" value="1"/>
</dbReference>
<dbReference type="PANTHER" id="PTHR43664">
    <property type="entry name" value="MONOAMINE OXIDASE-RELATED"/>
    <property type="match status" value="1"/>
</dbReference>
<dbReference type="Gene3D" id="3.10.129.10">
    <property type="entry name" value="Hotdog Thioesterase"/>
    <property type="match status" value="1"/>
</dbReference>
<feature type="domain" description="MaoC-like" evidence="1">
    <location>
        <begin position="18"/>
        <end position="121"/>
    </location>
</feature>
<dbReference type="PANTHER" id="PTHR43664:SF1">
    <property type="entry name" value="BETA-METHYLMALYL-COA DEHYDRATASE"/>
    <property type="match status" value="1"/>
</dbReference>
<evidence type="ECO:0000259" key="1">
    <source>
        <dbReference type="Pfam" id="PF01575"/>
    </source>
</evidence>
<accession>A0A8J6TFD6</accession>
<dbReference type="InterPro" id="IPR052342">
    <property type="entry name" value="MCH/BMMD"/>
</dbReference>
<protein>
    <submittedName>
        <fullName evidence="2">MaoC family dehydratase N-terminal domain-containing protein</fullName>
    </submittedName>
</protein>
<dbReference type="Proteomes" id="UP000614469">
    <property type="component" value="Unassembled WGS sequence"/>
</dbReference>
<dbReference type="InterPro" id="IPR002539">
    <property type="entry name" value="MaoC-like_dom"/>
</dbReference>
<gene>
    <name evidence="2" type="ORF">H8E29_13525</name>
</gene>
<dbReference type="SUPFAM" id="SSF54637">
    <property type="entry name" value="Thioesterase/thiol ester dehydrase-isomerase"/>
    <property type="match status" value="1"/>
</dbReference>
<sequence length="155" mass="16763">MTSTIPAVRGKYFEEFEVGQKMISPGRTITESDVVGFAGLSGDYNQIHTDAQYSENSPFGARVAHGLLGLSIASGLALRTGVLEGTVMAFREINTWKFIKPIYLGDTIHVEMEITATKALRGVGGGSVILQMYVQNQDGDTVMKGSWTTLVMSKP</sequence>
<evidence type="ECO:0000313" key="3">
    <source>
        <dbReference type="Proteomes" id="UP000614469"/>
    </source>
</evidence>
<dbReference type="InterPro" id="IPR029069">
    <property type="entry name" value="HotDog_dom_sf"/>
</dbReference>
<dbReference type="AlphaFoldDB" id="A0A8J6TFD6"/>
<proteinExistence type="predicted"/>
<comment type="caution">
    <text evidence="2">The sequence shown here is derived from an EMBL/GenBank/DDBJ whole genome shotgun (WGS) entry which is preliminary data.</text>
</comment>
<name>A0A8J6TFD6_9CHLR</name>
<dbReference type="EMBL" id="JACNJN010000150">
    <property type="protein sequence ID" value="MBC8336281.1"/>
    <property type="molecule type" value="Genomic_DNA"/>
</dbReference>
<reference evidence="2 3" key="1">
    <citation type="submission" date="2020-08" db="EMBL/GenBank/DDBJ databases">
        <title>Bridging the membrane lipid divide: bacteria of the FCB group superphylum have the potential to synthesize archaeal ether lipids.</title>
        <authorList>
            <person name="Villanueva L."/>
            <person name="Von Meijenfeldt F.A.B."/>
            <person name="Westbye A.B."/>
            <person name="Yadav S."/>
            <person name="Hopmans E.C."/>
            <person name="Dutilh B.E."/>
            <person name="Sinninghe Damste J.S."/>
        </authorList>
    </citation>
    <scope>NUCLEOTIDE SEQUENCE [LARGE SCALE GENOMIC DNA]</scope>
    <source>
        <strain evidence="2">NIOZ-UU36</strain>
    </source>
</reference>
<evidence type="ECO:0000313" key="2">
    <source>
        <dbReference type="EMBL" id="MBC8336281.1"/>
    </source>
</evidence>
<organism evidence="2 3">
    <name type="scientific">Candidatus Desulfolinea nitratireducens</name>
    <dbReference type="NCBI Taxonomy" id="2841698"/>
    <lineage>
        <taxon>Bacteria</taxon>
        <taxon>Bacillati</taxon>
        <taxon>Chloroflexota</taxon>
        <taxon>Anaerolineae</taxon>
        <taxon>Anaerolineales</taxon>
        <taxon>Anaerolineales incertae sedis</taxon>
        <taxon>Candidatus Desulfolinea</taxon>
    </lineage>
</organism>